<evidence type="ECO:0000313" key="3">
    <source>
        <dbReference type="Proteomes" id="UP000076967"/>
    </source>
</evidence>
<dbReference type="RefSeq" id="WP_068535822.1">
    <property type="nucleotide sequence ID" value="NZ_LVJH01000042.1"/>
</dbReference>
<keyword evidence="1" id="KW-0812">Transmembrane</keyword>
<keyword evidence="1" id="KW-0472">Membrane</keyword>
<name>A0A162PW29_9BACL</name>
<keyword evidence="3" id="KW-1185">Reference proteome</keyword>
<evidence type="ECO:0000256" key="1">
    <source>
        <dbReference type="SAM" id="Phobius"/>
    </source>
</evidence>
<evidence type="ECO:0000313" key="2">
    <source>
        <dbReference type="EMBL" id="OAB39760.1"/>
    </source>
</evidence>
<dbReference type="EMBL" id="LVJH01000042">
    <property type="protein sequence ID" value="OAB39760.1"/>
    <property type="molecule type" value="Genomic_DNA"/>
</dbReference>
<gene>
    <name evidence="2" type="ORF">PGLA_18765</name>
</gene>
<dbReference type="AlphaFoldDB" id="A0A162PW29"/>
<proteinExistence type="predicted"/>
<sequence length="121" mass="13678">MEVFEIEKRLVKGAIYGFLIGLALAIIFIPDTITRVETNVINVTTSYSISIREYLLKLLRFAVKTSLATTVVLWIREFYLGPRKKGEPSFLIDFVKSFTIVFALIILGVLALSLVAYFIGR</sequence>
<accession>A0A162PW29</accession>
<comment type="caution">
    <text evidence="2">The sequence shown here is derived from an EMBL/GenBank/DDBJ whole genome shotgun (WGS) entry which is preliminary data.</text>
</comment>
<feature type="transmembrane region" description="Helical" evidence="1">
    <location>
        <begin position="95"/>
        <end position="119"/>
    </location>
</feature>
<organism evidence="2 3">
    <name type="scientific">Paenibacillus glacialis</name>
    <dbReference type="NCBI Taxonomy" id="494026"/>
    <lineage>
        <taxon>Bacteria</taxon>
        <taxon>Bacillati</taxon>
        <taxon>Bacillota</taxon>
        <taxon>Bacilli</taxon>
        <taxon>Bacillales</taxon>
        <taxon>Paenibacillaceae</taxon>
        <taxon>Paenibacillus</taxon>
    </lineage>
</organism>
<protein>
    <submittedName>
        <fullName evidence="2">Uncharacterized protein</fullName>
    </submittedName>
</protein>
<feature type="transmembrane region" description="Helical" evidence="1">
    <location>
        <begin position="14"/>
        <end position="33"/>
    </location>
</feature>
<reference evidence="2 3" key="1">
    <citation type="submission" date="2016-03" db="EMBL/GenBank/DDBJ databases">
        <title>Draft genome sequence of Paenibacillus glacialis DSM 22343.</title>
        <authorList>
            <person name="Shin S.-K."/>
            <person name="Yi H."/>
        </authorList>
    </citation>
    <scope>NUCLEOTIDE SEQUENCE [LARGE SCALE GENOMIC DNA]</scope>
    <source>
        <strain evidence="2 3">DSM 22343</strain>
    </source>
</reference>
<keyword evidence="1" id="KW-1133">Transmembrane helix</keyword>
<dbReference type="Proteomes" id="UP000076967">
    <property type="component" value="Unassembled WGS sequence"/>
</dbReference>